<dbReference type="OrthoDB" id="6159439at2759"/>
<gene>
    <name evidence="9" type="ORF">CPB84DRAFT_1812802</name>
</gene>
<feature type="DNA-binding region" description="Homeobox" evidence="5">
    <location>
        <begin position="177"/>
        <end position="236"/>
    </location>
</feature>
<evidence type="ECO:0000313" key="9">
    <source>
        <dbReference type="EMBL" id="KAF8910061.1"/>
    </source>
</evidence>
<proteinExistence type="predicted"/>
<dbReference type="GO" id="GO:0005634">
    <property type="term" value="C:nucleus"/>
    <property type="evidence" value="ECO:0007669"/>
    <property type="project" value="UniProtKB-SubCell"/>
</dbReference>
<feature type="region of interest" description="Disordered" evidence="7">
    <location>
        <begin position="1"/>
        <end position="44"/>
    </location>
</feature>
<feature type="region of interest" description="Disordered" evidence="7">
    <location>
        <begin position="382"/>
        <end position="471"/>
    </location>
</feature>
<keyword evidence="4 5" id="KW-0539">Nucleus</keyword>
<sequence>MSLPFDSWAQDHPPPANSLSASLPHPAPPQNKKPRHRHSPHQLAALNLLFDQNEHPSLEQRSALADRLGMETKTVNAWFQNKRASSKKRVRGGAHPPPYEPQPVNNPTPASAHHHPPVVNHDLYRHPDLDDFHDDDYSSVDIHHSRSASVVAPEYPSPFYRGFPDQAHFYSASDNLPRKMRMRPSSEQAEELKKLYHINPHPTMEQRQALSNTIGMRYHTITNWFQNQRSLAKKKRDDDLEPLSLATSRADYPQETRQYSAFPPPSHPRPSSNLPPPTAHPSLVNASGALLRRSPSVSPPTEGLSPRRSAARRSTTPYGSVPATFVRPRRSRPEPHQLDALKELFTKTPTPTIEERSALALEIGMELGKVTNWFRNLRQTARKRAKKSGSGDDEDDDSFLGRDAYSTSASRSATPSFGSSSSSLNDDSMDLDDFDMHNAHSDNGSEDDYQEAVTPSPEHSPSPPPTSVVHTRNDYPTLEALYPVQMDKVPARHYSGARIEDALLLLSFHNHVVH</sequence>
<comment type="subcellular location">
    <subcellularLocation>
        <location evidence="1 5 6">Nucleus</location>
    </subcellularLocation>
</comment>
<feature type="compositionally biased region" description="Low complexity" evidence="7">
    <location>
        <begin position="306"/>
        <end position="317"/>
    </location>
</feature>
<evidence type="ECO:0000256" key="4">
    <source>
        <dbReference type="ARBA" id="ARBA00023242"/>
    </source>
</evidence>
<keyword evidence="2 5" id="KW-0238">DNA-binding</keyword>
<dbReference type="PROSITE" id="PS00027">
    <property type="entry name" value="HOMEOBOX_1"/>
    <property type="match status" value="2"/>
</dbReference>
<feature type="compositionally biased region" description="Pro residues" evidence="7">
    <location>
        <begin position="262"/>
        <end position="279"/>
    </location>
</feature>
<feature type="compositionally biased region" description="Pro residues" evidence="7">
    <location>
        <begin position="95"/>
        <end position="106"/>
    </location>
</feature>
<keyword evidence="3 5" id="KW-0371">Homeobox</keyword>
<dbReference type="SMART" id="SM00389">
    <property type="entry name" value="HOX"/>
    <property type="match status" value="3"/>
</dbReference>
<feature type="DNA-binding region" description="Homeobox" evidence="5">
    <location>
        <begin position="31"/>
        <end position="90"/>
    </location>
</feature>
<feature type="domain" description="Homeobox" evidence="8">
    <location>
        <begin position="29"/>
        <end position="89"/>
    </location>
</feature>
<dbReference type="PANTHER" id="PTHR24324">
    <property type="entry name" value="HOMEOBOX PROTEIN HHEX"/>
    <property type="match status" value="1"/>
</dbReference>
<dbReference type="EMBL" id="JADNYJ010000007">
    <property type="protein sequence ID" value="KAF8910061.1"/>
    <property type="molecule type" value="Genomic_DNA"/>
</dbReference>
<comment type="caution">
    <text evidence="9">The sequence shown here is derived from an EMBL/GenBank/DDBJ whole genome shotgun (WGS) entry which is preliminary data.</text>
</comment>
<dbReference type="Proteomes" id="UP000724874">
    <property type="component" value="Unassembled WGS sequence"/>
</dbReference>
<name>A0A9P5NXS2_GYMJU</name>
<feature type="domain" description="Homeobox" evidence="8">
    <location>
        <begin position="175"/>
        <end position="235"/>
    </location>
</feature>
<evidence type="ECO:0000313" key="10">
    <source>
        <dbReference type="Proteomes" id="UP000724874"/>
    </source>
</evidence>
<feature type="DNA-binding region" description="Homeobox" evidence="5">
    <location>
        <begin position="326"/>
        <end position="385"/>
    </location>
</feature>
<dbReference type="GO" id="GO:0000978">
    <property type="term" value="F:RNA polymerase II cis-regulatory region sequence-specific DNA binding"/>
    <property type="evidence" value="ECO:0007669"/>
    <property type="project" value="TreeGrafter"/>
</dbReference>
<evidence type="ECO:0000256" key="7">
    <source>
        <dbReference type="SAM" id="MobiDB-lite"/>
    </source>
</evidence>
<evidence type="ECO:0000256" key="6">
    <source>
        <dbReference type="RuleBase" id="RU000682"/>
    </source>
</evidence>
<feature type="compositionally biased region" description="Low complexity" evidence="7">
    <location>
        <begin position="408"/>
        <end position="426"/>
    </location>
</feature>
<evidence type="ECO:0000259" key="8">
    <source>
        <dbReference type="PROSITE" id="PS50071"/>
    </source>
</evidence>
<evidence type="ECO:0000256" key="5">
    <source>
        <dbReference type="PROSITE-ProRule" id="PRU00108"/>
    </source>
</evidence>
<dbReference type="CDD" id="cd00086">
    <property type="entry name" value="homeodomain"/>
    <property type="match status" value="3"/>
</dbReference>
<keyword evidence="10" id="KW-1185">Reference proteome</keyword>
<dbReference type="AlphaFoldDB" id="A0A9P5NXS2"/>
<organism evidence="9 10">
    <name type="scientific">Gymnopilus junonius</name>
    <name type="common">Spectacular rustgill mushroom</name>
    <name type="synonym">Gymnopilus spectabilis subsp. junonius</name>
    <dbReference type="NCBI Taxonomy" id="109634"/>
    <lineage>
        <taxon>Eukaryota</taxon>
        <taxon>Fungi</taxon>
        <taxon>Dikarya</taxon>
        <taxon>Basidiomycota</taxon>
        <taxon>Agaricomycotina</taxon>
        <taxon>Agaricomycetes</taxon>
        <taxon>Agaricomycetidae</taxon>
        <taxon>Agaricales</taxon>
        <taxon>Agaricineae</taxon>
        <taxon>Hymenogastraceae</taxon>
        <taxon>Gymnopilus</taxon>
    </lineage>
</organism>
<evidence type="ECO:0000256" key="2">
    <source>
        <dbReference type="ARBA" id="ARBA00023125"/>
    </source>
</evidence>
<feature type="region of interest" description="Disordered" evidence="7">
    <location>
        <begin position="234"/>
        <end position="337"/>
    </location>
</feature>
<dbReference type="PANTHER" id="PTHR24324:SF5">
    <property type="entry name" value="HEMATOPOIETICALLY-EXPRESSED HOMEOBOX PROTEIN HHEX"/>
    <property type="match status" value="1"/>
</dbReference>
<dbReference type="GO" id="GO:0030154">
    <property type="term" value="P:cell differentiation"/>
    <property type="evidence" value="ECO:0007669"/>
    <property type="project" value="TreeGrafter"/>
</dbReference>
<dbReference type="InterPro" id="IPR051000">
    <property type="entry name" value="Homeobox_DNA-bind_prot"/>
</dbReference>
<accession>A0A9P5NXS2</accession>
<feature type="region of interest" description="Disordered" evidence="7">
    <location>
        <begin position="79"/>
        <end position="120"/>
    </location>
</feature>
<dbReference type="GO" id="GO:0000981">
    <property type="term" value="F:DNA-binding transcription factor activity, RNA polymerase II-specific"/>
    <property type="evidence" value="ECO:0007669"/>
    <property type="project" value="InterPro"/>
</dbReference>
<evidence type="ECO:0000256" key="1">
    <source>
        <dbReference type="ARBA" id="ARBA00004123"/>
    </source>
</evidence>
<dbReference type="Gene3D" id="1.10.10.60">
    <property type="entry name" value="Homeodomain-like"/>
    <property type="match status" value="3"/>
</dbReference>
<feature type="domain" description="Homeobox" evidence="8">
    <location>
        <begin position="324"/>
        <end position="384"/>
    </location>
</feature>
<protein>
    <submittedName>
        <fullName evidence="9">Homeobox domain-containing protein</fullName>
    </submittedName>
</protein>
<dbReference type="InterPro" id="IPR017970">
    <property type="entry name" value="Homeobox_CS"/>
</dbReference>
<reference evidence="9" key="1">
    <citation type="submission" date="2020-11" db="EMBL/GenBank/DDBJ databases">
        <authorList>
            <consortium name="DOE Joint Genome Institute"/>
            <person name="Ahrendt S."/>
            <person name="Riley R."/>
            <person name="Andreopoulos W."/>
            <person name="LaButti K."/>
            <person name="Pangilinan J."/>
            <person name="Ruiz-duenas F.J."/>
            <person name="Barrasa J.M."/>
            <person name="Sanchez-Garcia M."/>
            <person name="Camarero S."/>
            <person name="Miyauchi S."/>
            <person name="Serrano A."/>
            <person name="Linde D."/>
            <person name="Babiker R."/>
            <person name="Drula E."/>
            <person name="Ayuso-Fernandez I."/>
            <person name="Pacheco R."/>
            <person name="Padilla G."/>
            <person name="Ferreira P."/>
            <person name="Barriuso J."/>
            <person name="Kellner H."/>
            <person name="Castanera R."/>
            <person name="Alfaro M."/>
            <person name="Ramirez L."/>
            <person name="Pisabarro A.G."/>
            <person name="Kuo A."/>
            <person name="Tritt A."/>
            <person name="Lipzen A."/>
            <person name="He G."/>
            <person name="Yan M."/>
            <person name="Ng V."/>
            <person name="Cullen D."/>
            <person name="Martin F."/>
            <person name="Rosso M.-N."/>
            <person name="Henrissat B."/>
            <person name="Hibbett D."/>
            <person name="Martinez A.T."/>
            <person name="Grigoriev I.V."/>
        </authorList>
    </citation>
    <scope>NUCLEOTIDE SEQUENCE</scope>
    <source>
        <strain evidence="9">AH 44721</strain>
    </source>
</reference>
<dbReference type="Pfam" id="PF00046">
    <property type="entry name" value="Homeodomain"/>
    <property type="match status" value="3"/>
</dbReference>
<dbReference type="PROSITE" id="PS50071">
    <property type="entry name" value="HOMEOBOX_2"/>
    <property type="match status" value="3"/>
</dbReference>
<dbReference type="SUPFAM" id="SSF46689">
    <property type="entry name" value="Homeodomain-like"/>
    <property type="match status" value="3"/>
</dbReference>
<dbReference type="InterPro" id="IPR009057">
    <property type="entry name" value="Homeodomain-like_sf"/>
</dbReference>
<evidence type="ECO:0000256" key="3">
    <source>
        <dbReference type="ARBA" id="ARBA00023155"/>
    </source>
</evidence>
<dbReference type="InterPro" id="IPR001356">
    <property type="entry name" value="HD"/>
</dbReference>